<sequence length="162" mass="17754">MNHCKDKLNLNPNLNANTAVYSGGSSSKSRLNFAGSSESSRGGLGHDRGDDFVFNGGIRKRQRSDREDSSSETEPKIIVPPQDGEAKNSNHMEIEPLQQQISSLPFGDQKGISEILYQALLPPTSSQPTNYNADVNVSSSSSSGFWVRRSLYLFFPTFPLQA</sequence>
<comment type="caution">
    <text evidence="2">The sequence shown here is derived from an EMBL/GenBank/DDBJ whole genome shotgun (WGS) entry which is preliminary data.</text>
</comment>
<proteinExistence type="predicted"/>
<dbReference type="EMBL" id="JAMYWD010000007">
    <property type="protein sequence ID" value="KAJ4966623.1"/>
    <property type="molecule type" value="Genomic_DNA"/>
</dbReference>
<name>A0A9Q0K9X3_9MAGN</name>
<protein>
    <submittedName>
        <fullName evidence="2">Uncharacterized protein</fullName>
    </submittedName>
</protein>
<dbReference type="Proteomes" id="UP001141806">
    <property type="component" value="Unassembled WGS sequence"/>
</dbReference>
<evidence type="ECO:0000313" key="3">
    <source>
        <dbReference type="Proteomes" id="UP001141806"/>
    </source>
</evidence>
<feature type="compositionally biased region" description="Basic and acidic residues" evidence="1">
    <location>
        <begin position="64"/>
        <end position="75"/>
    </location>
</feature>
<accession>A0A9Q0K9X3</accession>
<dbReference type="AlphaFoldDB" id="A0A9Q0K9X3"/>
<feature type="region of interest" description="Disordered" evidence="1">
    <location>
        <begin position="1"/>
        <end position="88"/>
    </location>
</feature>
<gene>
    <name evidence="2" type="ORF">NE237_018472</name>
</gene>
<keyword evidence="3" id="KW-1185">Reference proteome</keyword>
<evidence type="ECO:0000256" key="1">
    <source>
        <dbReference type="SAM" id="MobiDB-lite"/>
    </source>
</evidence>
<reference evidence="2" key="1">
    <citation type="journal article" date="2023" name="Plant J.">
        <title>The genome of the king protea, Protea cynaroides.</title>
        <authorList>
            <person name="Chang J."/>
            <person name="Duong T.A."/>
            <person name="Schoeman C."/>
            <person name="Ma X."/>
            <person name="Roodt D."/>
            <person name="Barker N."/>
            <person name="Li Z."/>
            <person name="Van de Peer Y."/>
            <person name="Mizrachi E."/>
        </authorList>
    </citation>
    <scope>NUCLEOTIDE SEQUENCE</scope>
    <source>
        <tissue evidence="2">Young leaves</tissue>
    </source>
</reference>
<evidence type="ECO:0000313" key="2">
    <source>
        <dbReference type="EMBL" id="KAJ4966623.1"/>
    </source>
</evidence>
<feature type="compositionally biased region" description="Polar residues" evidence="1">
    <location>
        <begin position="18"/>
        <end position="40"/>
    </location>
</feature>
<organism evidence="2 3">
    <name type="scientific">Protea cynaroides</name>
    <dbReference type="NCBI Taxonomy" id="273540"/>
    <lineage>
        <taxon>Eukaryota</taxon>
        <taxon>Viridiplantae</taxon>
        <taxon>Streptophyta</taxon>
        <taxon>Embryophyta</taxon>
        <taxon>Tracheophyta</taxon>
        <taxon>Spermatophyta</taxon>
        <taxon>Magnoliopsida</taxon>
        <taxon>Proteales</taxon>
        <taxon>Proteaceae</taxon>
        <taxon>Protea</taxon>
    </lineage>
</organism>